<reference evidence="7" key="1">
    <citation type="submission" date="2017-07" db="EMBL/GenBank/DDBJ databases">
        <authorList>
            <person name="Varghese N."/>
            <person name="Submissions S."/>
        </authorList>
    </citation>
    <scope>NUCLEOTIDE SEQUENCE [LARGE SCALE GENOMIC DNA]</scope>
    <source>
        <strain evidence="7">NLAE-zl-C134</strain>
    </source>
</reference>
<comment type="similarity">
    <text evidence="1">Belongs to the ABC transporter superfamily.</text>
</comment>
<dbReference type="AlphaFoldDB" id="A0A315ZYS8"/>
<evidence type="ECO:0000313" key="6">
    <source>
        <dbReference type="EMBL" id="SUQ14179.1"/>
    </source>
</evidence>
<dbReference type="GO" id="GO:0005524">
    <property type="term" value="F:ATP binding"/>
    <property type="evidence" value="ECO:0007669"/>
    <property type="project" value="UniProtKB-KW"/>
</dbReference>
<feature type="domain" description="ABC transporter" evidence="5">
    <location>
        <begin position="20"/>
        <end position="101"/>
    </location>
</feature>
<accession>A0A315ZYS8</accession>
<evidence type="ECO:0000259" key="5">
    <source>
        <dbReference type="Pfam" id="PF00005"/>
    </source>
</evidence>
<dbReference type="SUPFAM" id="SSF52540">
    <property type="entry name" value="P-loop containing nucleoside triphosphate hydrolases"/>
    <property type="match status" value="1"/>
</dbReference>
<sequence>MLTVKNLSFSYSKKPFITCMNFHVEKGEIFGFLGPSGAGKTTLQKILTGLITTYDGSVKLDGIECKEHDNRFYENIGVDFEYSTMYEKLTARQNHIFNYAQYGRRNRIVRYSGFYCERRH</sequence>
<dbReference type="InterPro" id="IPR027417">
    <property type="entry name" value="P-loop_NTPase"/>
</dbReference>
<proteinExistence type="inferred from homology"/>
<dbReference type="Gene3D" id="3.40.50.300">
    <property type="entry name" value="P-loop containing nucleotide triphosphate hydrolases"/>
    <property type="match status" value="1"/>
</dbReference>
<organism evidence="6 7">
    <name type="scientific">Faecalicatena contorta</name>
    <dbReference type="NCBI Taxonomy" id="39482"/>
    <lineage>
        <taxon>Bacteria</taxon>
        <taxon>Bacillati</taxon>
        <taxon>Bacillota</taxon>
        <taxon>Clostridia</taxon>
        <taxon>Lachnospirales</taxon>
        <taxon>Lachnospiraceae</taxon>
        <taxon>Faecalicatena</taxon>
    </lineage>
</organism>
<keyword evidence="3" id="KW-0547">Nucleotide-binding</keyword>
<evidence type="ECO:0000256" key="2">
    <source>
        <dbReference type="ARBA" id="ARBA00022448"/>
    </source>
</evidence>
<name>A0A315ZYS8_9FIRM</name>
<protein>
    <submittedName>
        <fullName evidence="6">Fluoroquinolone transport system ATP-binding protein</fullName>
    </submittedName>
</protein>
<keyword evidence="2" id="KW-0813">Transport</keyword>
<dbReference type="PANTHER" id="PTHR42711">
    <property type="entry name" value="ABC TRANSPORTER ATP-BINDING PROTEIN"/>
    <property type="match status" value="1"/>
</dbReference>
<dbReference type="InterPro" id="IPR050763">
    <property type="entry name" value="ABC_transporter_ATP-binding"/>
</dbReference>
<keyword evidence="4 6" id="KW-0067">ATP-binding</keyword>
<evidence type="ECO:0000256" key="4">
    <source>
        <dbReference type="ARBA" id="ARBA00022840"/>
    </source>
</evidence>
<gene>
    <name evidence="6" type="ORF">SAMN05216529_105154</name>
</gene>
<evidence type="ECO:0000313" key="7">
    <source>
        <dbReference type="Proteomes" id="UP000254051"/>
    </source>
</evidence>
<dbReference type="Pfam" id="PF00005">
    <property type="entry name" value="ABC_tran"/>
    <property type="match status" value="1"/>
</dbReference>
<dbReference type="GO" id="GO:0016887">
    <property type="term" value="F:ATP hydrolysis activity"/>
    <property type="evidence" value="ECO:0007669"/>
    <property type="project" value="InterPro"/>
</dbReference>
<dbReference type="EMBL" id="UHJJ01000005">
    <property type="protein sequence ID" value="SUQ14179.1"/>
    <property type="molecule type" value="Genomic_DNA"/>
</dbReference>
<keyword evidence="7" id="KW-1185">Reference proteome</keyword>
<dbReference type="InterPro" id="IPR003439">
    <property type="entry name" value="ABC_transporter-like_ATP-bd"/>
</dbReference>
<dbReference type="Proteomes" id="UP000254051">
    <property type="component" value="Unassembled WGS sequence"/>
</dbReference>
<evidence type="ECO:0000256" key="3">
    <source>
        <dbReference type="ARBA" id="ARBA00022741"/>
    </source>
</evidence>
<evidence type="ECO:0000256" key="1">
    <source>
        <dbReference type="ARBA" id="ARBA00005417"/>
    </source>
</evidence>
<dbReference type="PANTHER" id="PTHR42711:SF5">
    <property type="entry name" value="ABC TRANSPORTER ATP-BINDING PROTEIN NATA"/>
    <property type="match status" value="1"/>
</dbReference>